<evidence type="ECO:0000313" key="2">
    <source>
        <dbReference type="EMBL" id="CAE0549633.1"/>
    </source>
</evidence>
<gene>
    <name evidence="2" type="ORF">EHUX00137_LOCUS17584</name>
</gene>
<dbReference type="AlphaFoldDB" id="A0A7S3SB73"/>
<reference evidence="2" key="1">
    <citation type="submission" date="2021-01" db="EMBL/GenBank/DDBJ databases">
        <authorList>
            <person name="Corre E."/>
            <person name="Pelletier E."/>
            <person name="Niang G."/>
            <person name="Scheremetjew M."/>
            <person name="Finn R."/>
            <person name="Kale V."/>
            <person name="Holt S."/>
            <person name="Cochrane G."/>
            <person name="Meng A."/>
            <person name="Brown T."/>
            <person name="Cohen L."/>
        </authorList>
    </citation>
    <scope>NUCLEOTIDE SEQUENCE</scope>
    <source>
        <strain evidence="2">379</strain>
    </source>
</reference>
<protein>
    <submittedName>
        <fullName evidence="2">Uncharacterized protein</fullName>
    </submittedName>
</protein>
<sequence>MSGLAPHFAPGTPYESWQLHACGEPTGLAPLRSLLAMPVSELDGGERQPYAERMEGCARCWAETNTEDTLLAPPFGSPYPPGASEPNCMEFSDGAAVPEWLWRRFDGEFVMVDHWGDDERPYMESQGINWFVIWALANVANFGVGSHVMNTMSEGGGKLHFDLWFPYLPPVLSDPWGIFKVKTAYNVDIYFDGQYEAHAMTELPMLGFAHVSGVWTPTGPRYATILPTGGYMVFFFQWLEGQDAYLANLTMRHPTLGIGQSLAKWARVGTNATDARYADASAQAQSMPPAAAAAAAVALLVLGAALAAAAWRRYGRPANRCKKPARVSQL</sequence>
<keyword evidence="1" id="KW-1133">Transmembrane helix</keyword>
<evidence type="ECO:0000256" key="1">
    <source>
        <dbReference type="SAM" id="Phobius"/>
    </source>
</evidence>
<proteinExistence type="predicted"/>
<name>A0A7S3SB73_EMIHU</name>
<keyword evidence="1" id="KW-0472">Membrane</keyword>
<dbReference type="EMBL" id="HBIR01022965">
    <property type="protein sequence ID" value="CAE0549633.1"/>
    <property type="molecule type" value="Transcribed_RNA"/>
</dbReference>
<keyword evidence="1" id="KW-0812">Transmembrane</keyword>
<accession>A0A7S3SB73</accession>
<organism evidence="2">
    <name type="scientific">Emiliania huxleyi</name>
    <name type="common">Coccolithophore</name>
    <name type="synonym">Pontosphaera huxleyi</name>
    <dbReference type="NCBI Taxonomy" id="2903"/>
    <lineage>
        <taxon>Eukaryota</taxon>
        <taxon>Haptista</taxon>
        <taxon>Haptophyta</taxon>
        <taxon>Prymnesiophyceae</taxon>
        <taxon>Isochrysidales</taxon>
        <taxon>Noelaerhabdaceae</taxon>
        <taxon>Emiliania</taxon>
    </lineage>
</organism>
<feature type="transmembrane region" description="Helical" evidence="1">
    <location>
        <begin position="290"/>
        <end position="311"/>
    </location>
</feature>